<dbReference type="Pfam" id="PF01839">
    <property type="entry name" value="FG-GAP"/>
    <property type="match status" value="2"/>
</dbReference>
<evidence type="ECO:0000256" key="5">
    <source>
        <dbReference type="ARBA" id="ARBA00022729"/>
    </source>
</evidence>
<dbReference type="GO" id="GO:0007229">
    <property type="term" value="P:integrin-mediated signaling pathway"/>
    <property type="evidence" value="ECO:0007669"/>
    <property type="project" value="UniProtKB-KW"/>
</dbReference>
<evidence type="ECO:0000256" key="9">
    <source>
        <dbReference type="ARBA" id="ARBA00022989"/>
    </source>
</evidence>
<dbReference type="Pfam" id="PF21520">
    <property type="entry name" value="ITGAX-like_Ig_3"/>
    <property type="match status" value="1"/>
</dbReference>
<dbReference type="Gene3D" id="2.60.40.1530">
    <property type="entry name" value="ntegrin, alpha v. Chain A, domain 4"/>
    <property type="match status" value="1"/>
</dbReference>
<dbReference type="InterPro" id="IPR048633">
    <property type="entry name" value="ITGAX-like_Ig_3"/>
</dbReference>
<keyword evidence="11 16" id="KW-0472">Membrane</keyword>
<evidence type="ECO:0000256" key="7">
    <source>
        <dbReference type="ARBA" id="ARBA00022837"/>
    </source>
</evidence>
<feature type="compositionally biased region" description="Basic and acidic residues" evidence="17">
    <location>
        <begin position="1148"/>
        <end position="1169"/>
    </location>
</feature>
<dbReference type="InterPro" id="IPR036465">
    <property type="entry name" value="vWFA_dom_sf"/>
</dbReference>
<evidence type="ECO:0000256" key="12">
    <source>
        <dbReference type="ARBA" id="ARBA00023157"/>
    </source>
</evidence>
<evidence type="ECO:0000256" key="4">
    <source>
        <dbReference type="ARBA" id="ARBA00022723"/>
    </source>
</evidence>
<feature type="repeat" description="FG-GAP" evidence="15">
    <location>
        <begin position="580"/>
        <end position="640"/>
    </location>
</feature>
<evidence type="ECO:0000256" key="1">
    <source>
        <dbReference type="ARBA" id="ARBA00004479"/>
    </source>
</evidence>
<evidence type="ECO:0000256" key="15">
    <source>
        <dbReference type="PROSITE-ProRule" id="PRU00803"/>
    </source>
</evidence>
<evidence type="ECO:0000256" key="17">
    <source>
        <dbReference type="SAM" id="MobiDB-lite"/>
    </source>
</evidence>
<dbReference type="SUPFAM" id="SSF53300">
    <property type="entry name" value="vWA-like"/>
    <property type="match status" value="1"/>
</dbReference>
<accession>A0AAV2LKU8</accession>
<dbReference type="SMART" id="SM00191">
    <property type="entry name" value="Int_alpha"/>
    <property type="match status" value="4"/>
</dbReference>
<keyword evidence="10 16" id="KW-0401">Integrin</keyword>
<comment type="similarity">
    <text evidence="2 16">Belongs to the integrin alpha chain family.</text>
</comment>
<evidence type="ECO:0000313" key="19">
    <source>
        <dbReference type="EMBL" id="CAL1602211.1"/>
    </source>
</evidence>
<keyword evidence="4" id="KW-0479">Metal-binding</keyword>
<dbReference type="EMBL" id="OZ035825">
    <property type="protein sequence ID" value="CAL1602211.1"/>
    <property type="molecule type" value="Genomic_DNA"/>
</dbReference>
<evidence type="ECO:0000313" key="20">
    <source>
        <dbReference type="Proteomes" id="UP001497482"/>
    </source>
</evidence>
<dbReference type="Pfam" id="PF08441">
    <property type="entry name" value="Integrin_A_Ig_1"/>
    <property type="match status" value="1"/>
</dbReference>
<dbReference type="SUPFAM" id="SSF69179">
    <property type="entry name" value="Integrin domains"/>
    <property type="match status" value="2"/>
</dbReference>
<evidence type="ECO:0000256" key="16">
    <source>
        <dbReference type="RuleBase" id="RU003762"/>
    </source>
</evidence>
<evidence type="ECO:0000256" key="2">
    <source>
        <dbReference type="ARBA" id="ARBA00008054"/>
    </source>
</evidence>
<dbReference type="GO" id="GO:0046872">
    <property type="term" value="F:metal ion binding"/>
    <property type="evidence" value="ECO:0007669"/>
    <property type="project" value="UniProtKB-KW"/>
</dbReference>
<dbReference type="GO" id="GO:0009897">
    <property type="term" value="C:external side of plasma membrane"/>
    <property type="evidence" value="ECO:0007669"/>
    <property type="project" value="TreeGrafter"/>
</dbReference>
<feature type="domain" description="VWFA" evidence="18">
    <location>
        <begin position="172"/>
        <end position="345"/>
    </location>
</feature>
<organism evidence="19 20">
    <name type="scientific">Knipowitschia caucasica</name>
    <name type="common">Caucasian dwarf goby</name>
    <name type="synonym">Pomatoschistus caucasicus</name>
    <dbReference type="NCBI Taxonomy" id="637954"/>
    <lineage>
        <taxon>Eukaryota</taxon>
        <taxon>Metazoa</taxon>
        <taxon>Chordata</taxon>
        <taxon>Craniata</taxon>
        <taxon>Vertebrata</taxon>
        <taxon>Euteleostomi</taxon>
        <taxon>Actinopterygii</taxon>
        <taxon>Neopterygii</taxon>
        <taxon>Teleostei</taxon>
        <taxon>Neoteleostei</taxon>
        <taxon>Acanthomorphata</taxon>
        <taxon>Gobiaria</taxon>
        <taxon>Gobiiformes</taxon>
        <taxon>Gobioidei</taxon>
        <taxon>Gobiidae</taxon>
        <taxon>Gobiinae</taxon>
        <taxon>Knipowitschia</taxon>
    </lineage>
</organism>
<evidence type="ECO:0000256" key="13">
    <source>
        <dbReference type="ARBA" id="ARBA00023170"/>
    </source>
</evidence>
<protein>
    <recommendedName>
        <fullName evidence="18">VWFA domain-containing protein</fullName>
    </recommendedName>
</protein>
<dbReference type="PROSITE" id="PS51470">
    <property type="entry name" value="FG_GAP"/>
    <property type="match status" value="3"/>
</dbReference>
<dbReference type="InterPro" id="IPR013649">
    <property type="entry name" value="Integrin_alpha_Ig-like_1"/>
</dbReference>
<keyword evidence="20" id="KW-1185">Reference proteome</keyword>
<dbReference type="InterPro" id="IPR028994">
    <property type="entry name" value="Integrin_alpha_N"/>
</dbReference>
<name>A0AAV2LKU8_KNICA</name>
<evidence type="ECO:0000256" key="8">
    <source>
        <dbReference type="ARBA" id="ARBA00022889"/>
    </source>
</evidence>
<dbReference type="GO" id="GO:0005178">
    <property type="term" value="F:integrin binding"/>
    <property type="evidence" value="ECO:0007669"/>
    <property type="project" value="TreeGrafter"/>
</dbReference>
<dbReference type="InterPro" id="IPR013519">
    <property type="entry name" value="Int_alpha_beta-p"/>
</dbReference>
<dbReference type="SUPFAM" id="SSF69318">
    <property type="entry name" value="Integrin alpha N-terminal domain"/>
    <property type="match status" value="1"/>
</dbReference>
<dbReference type="InterPro" id="IPR000413">
    <property type="entry name" value="Integrin_alpha"/>
</dbReference>
<evidence type="ECO:0000256" key="6">
    <source>
        <dbReference type="ARBA" id="ARBA00022737"/>
    </source>
</evidence>
<dbReference type="Gene3D" id="2.60.40.1510">
    <property type="entry name" value="ntegrin, alpha v. Chain A, domain 3"/>
    <property type="match status" value="1"/>
</dbReference>
<keyword evidence="9 16" id="KW-1133">Transmembrane helix</keyword>
<feature type="region of interest" description="Disordered" evidence="17">
    <location>
        <begin position="1142"/>
        <end position="1185"/>
    </location>
</feature>
<comment type="subcellular location">
    <subcellularLocation>
        <location evidence="1 16">Membrane</location>
        <topology evidence="1 16">Single-pass type I membrane protein</topology>
    </subcellularLocation>
</comment>
<keyword evidence="12" id="KW-1015">Disulfide bond</keyword>
<dbReference type="PROSITE" id="PS50234">
    <property type="entry name" value="VWFA"/>
    <property type="match status" value="1"/>
</dbReference>
<evidence type="ECO:0000256" key="14">
    <source>
        <dbReference type="ARBA" id="ARBA00023180"/>
    </source>
</evidence>
<evidence type="ECO:0000256" key="10">
    <source>
        <dbReference type="ARBA" id="ARBA00023037"/>
    </source>
</evidence>
<dbReference type="GO" id="GO:0098609">
    <property type="term" value="P:cell-cell adhesion"/>
    <property type="evidence" value="ECO:0007669"/>
    <property type="project" value="TreeGrafter"/>
</dbReference>
<dbReference type="GO" id="GO:0007160">
    <property type="term" value="P:cell-matrix adhesion"/>
    <property type="evidence" value="ECO:0007669"/>
    <property type="project" value="TreeGrafter"/>
</dbReference>
<dbReference type="Gene3D" id="2.60.40.1460">
    <property type="entry name" value="Integrin domains. Chain A, domain 2"/>
    <property type="match status" value="1"/>
</dbReference>
<dbReference type="PANTHER" id="PTHR23220">
    <property type="entry name" value="INTEGRIN ALPHA"/>
    <property type="match status" value="1"/>
</dbReference>
<dbReference type="SMART" id="SM00327">
    <property type="entry name" value="VWA"/>
    <property type="match status" value="1"/>
</dbReference>
<evidence type="ECO:0000256" key="3">
    <source>
        <dbReference type="ARBA" id="ARBA00022692"/>
    </source>
</evidence>
<keyword evidence="13 16" id="KW-0675">Receptor</keyword>
<proteinExistence type="inferred from homology"/>
<keyword evidence="6" id="KW-0677">Repeat</keyword>
<evidence type="ECO:0000256" key="11">
    <source>
        <dbReference type="ARBA" id="ARBA00023136"/>
    </source>
</evidence>
<keyword evidence="5" id="KW-0732">Signal</keyword>
<dbReference type="Pfam" id="PF00092">
    <property type="entry name" value="VWA"/>
    <property type="match status" value="1"/>
</dbReference>
<dbReference type="GO" id="GO:0033627">
    <property type="term" value="P:cell adhesion mediated by integrin"/>
    <property type="evidence" value="ECO:0007669"/>
    <property type="project" value="TreeGrafter"/>
</dbReference>
<feature type="repeat" description="FG-GAP" evidence="15">
    <location>
        <begin position="454"/>
        <end position="518"/>
    </location>
</feature>
<keyword evidence="8 16" id="KW-0130">Cell adhesion</keyword>
<evidence type="ECO:0000259" key="18">
    <source>
        <dbReference type="PROSITE" id="PS50234"/>
    </source>
</evidence>
<dbReference type="PRINTS" id="PR01185">
    <property type="entry name" value="INTEGRINA"/>
</dbReference>
<dbReference type="PRINTS" id="PR00453">
    <property type="entry name" value="VWFADOMAIN"/>
</dbReference>
<reference evidence="19 20" key="1">
    <citation type="submission" date="2024-04" db="EMBL/GenBank/DDBJ databases">
        <authorList>
            <person name="Waldvogel A.-M."/>
            <person name="Schoenle A."/>
        </authorList>
    </citation>
    <scope>NUCLEOTIDE SEQUENCE [LARGE SCALE GENOMIC DNA]</scope>
</reference>
<keyword evidence="3 16" id="KW-0812">Transmembrane</keyword>
<dbReference type="InterPro" id="IPR032695">
    <property type="entry name" value="Integrin_dom_sf"/>
</dbReference>
<dbReference type="PANTHER" id="PTHR23220:SF84">
    <property type="entry name" value="INTEGRIN ALPHA-L"/>
    <property type="match status" value="1"/>
</dbReference>
<dbReference type="AlphaFoldDB" id="A0AAV2LKU8"/>
<dbReference type="Gene3D" id="3.40.50.410">
    <property type="entry name" value="von Willebrand factor, type A domain"/>
    <property type="match status" value="1"/>
</dbReference>
<feature type="repeat" description="FG-GAP" evidence="15">
    <location>
        <begin position="519"/>
        <end position="575"/>
    </location>
</feature>
<dbReference type="InterPro" id="IPR013517">
    <property type="entry name" value="FG-GAP"/>
</dbReference>
<keyword evidence="14" id="KW-0325">Glycoprotein</keyword>
<dbReference type="Gene3D" id="2.130.10.130">
    <property type="entry name" value="Integrin alpha, N-terminal"/>
    <property type="match status" value="1"/>
</dbReference>
<keyword evidence="7" id="KW-0106">Calcium</keyword>
<dbReference type="GO" id="GO:0008305">
    <property type="term" value="C:integrin complex"/>
    <property type="evidence" value="ECO:0007669"/>
    <property type="project" value="InterPro"/>
</dbReference>
<dbReference type="InterPro" id="IPR002035">
    <property type="entry name" value="VWF_A"/>
</dbReference>
<dbReference type="Proteomes" id="UP001497482">
    <property type="component" value="Chromosome 3"/>
</dbReference>
<gene>
    <name evidence="19" type="ORF">KC01_LOCUS30016</name>
</gene>
<feature type="transmembrane region" description="Helical" evidence="16">
    <location>
        <begin position="1105"/>
        <end position="1127"/>
    </location>
</feature>
<dbReference type="Gene3D" id="1.20.5.930">
    <property type="entry name" value="Bicelle-embedded integrin alpha(iib) transmembrane segment"/>
    <property type="match status" value="1"/>
</dbReference>
<sequence>MSKPPAKTHRGKNMRKTNPLFLLYMCTTAVSISSAFNIDLRQPEVYDGDKRDFFGFKVLQIGSKDNKGIVVTAPLYMNGTGAVYLRGKGLEPPPFTPKVVLVEKEELPIKHFGLSMAKDRTQSHFTVCSPNVVKICHENSYMNSVCYSLSEQLQPQLVHRPVYKGCTKKTVDLAFLFDGSTSMKKEEFESNKDFIEDIMSNLKNTSIKFAAVQFATDYRTVFTFNDYTNGVANTLLRKETQIKGTTNTHKALDFVLKEHLKNTLNGASLEATKVLVLITDGNPSDSDKLYGAITNYDSMNIIRFVIGVKDEVDVEKLKVIASEPKAKNTFKIENYSGLTEVLENFQKKIFQTEGTTAALAGDLTEEMSQTGFSVAYGKNGLVFGSVGSRTWRGSLHEIINETETQIQDSEQEEDSYLGYSVSVGEKNKTALYFAGAPRFKHMGQVVLFTSASGNWAPAQWINGEQHGSYFGAELCSVDVDSDGNTDFLLVGAPLFYQPHRAAEGRIYIYRLSDEMKLMNLFNITAHVMGRFGSTIASVADVNGDGLRDVAVGAPLENQNRGAVYLYLGDKSRGIRSTHSQMILGEEVHPALQFFGQSIDGSGDVGNDGLPDLLVGSRGSAVVLKSKPVFNVITHLTFEPHEINIDQIKCPSYTDDFTPLVTLTICFEMFEATKSSAGAVKPGLNISYSLEVDPMRQTFRGFFNSSTKKRNLIKTVELRDRETCFNRSVYMPKCFIDTLSPIEINMNFSQVDSEDADAVLNADSNKETSVEVPFERRCRNDTCVAEIEVDFDFMTPSLLVADHNYFNMSPHHLPPPGLSFSRMSLAQDSKSKPLFSCREDRTKKDRTVCGVSLPVYRSQSQAKFMSVFHVIRDFEWAESLSLNITGHSDNQNSSKGSLVKVIPVQFEIKMTLLVEEDSVTYLNFTTEDPAPKRVVTKYTVDNYGWRHFRATVTLVFPTRLKHNFEMNNYQVLVQENTTKCRESYNESSPSENNIAYCTPERECMYIVCDPFLLANASVEFELSGQVQFKDLSRDNVPFLKRYTGDNNVIEFKSFLFVTYDKQKYSLDFYNRKQSESSDDHSFWDENDPSKKSSEVHIELIVLPDKLLIILTGAGGGLLLLIIITIIMYKLGCFKRKLHAMVQEEEETEEVKPSSETVDKDEAPGEDKGLLEKQTIQSAPTAEELDS</sequence>